<dbReference type="Gene3D" id="1.20.120.890">
    <property type="entry name" value="tRNA(Met) cytidine acetyltransferase, tail domain"/>
    <property type="match status" value="1"/>
</dbReference>
<evidence type="ECO:0000256" key="6">
    <source>
        <dbReference type="ARBA" id="ARBA00022840"/>
    </source>
</evidence>
<keyword evidence="14" id="KW-1185">Reference proteome</keyword>
<dbReference type="GO" id="GO:0000049">
    <property type="term" value="F:tRNA binding"/>
    <property type="evidence" value="ECO:0007669"/>
    <property type="project" value="UniProtKB-UniRule"/>
</dbReference>
<evidence type="ECO:0000256" key="7">
    <source>
        <dbReference type="ARBA" id="ARBA00022884"/>
    </source>
</evidence>
<feature type="domain" description="TmcA/NAT10 N-terminal" evidence="11">
    <location>
        <begin position="12"/>
        <end position="153"/>
    </location>
</feature>
<comment type="caution">
    <text evidence="13">The sequence shown here is derived from an EMBL/GenBank/DDBJ whole genome shotgun (WGS) entry which is preliminary data.</text>
</comment>
<dbReference type="Pfam" id="PF05127">
    <property type="entry name" value="NAT10_TcmA_helicase"/>
    <property type="match status" value="1"/>
</dbReference>
<dbReference type="OrthoDB" id="5578851at2"/>
<reference evidence="13 14" key="1">
    <citation type="submission" date="2018-04" db="EMBL/GenBank/DDBJ databases">
        <title>Thalassorhabdus spongiae gen. nov., sp. nov., isolated from a marine sponge in South-West Iceland.</title>
        <authorList>
            <person name="Knobloch S."/>
            <person name="Daussin A."/>
            <person name="Johannsson R."/>
            <person name="Marteinsson V.T."/>
        </authorList>
    </citation>
    <scope>NUCLEOTIDE SEQUENCE [LARGE SCALE GENOMIC DNA]</scope>
    <source>
        <strain evidence="13 14">Hp12</strain>
    </source>
</reference>
<evidence type="ECO:0000256" key="3">
    <source>
        <dbReference type="ARBA" id="ARBA00022679"/>
    </source>
</evidence>
<dbReference type="InterPro" id="IPR027417">
    <property type="entry name" value="P-loop_NTPase"/>
</dbReference>
<dbReference type="GO" id="GO:0005737">
    <property type="term" value="C:cytoplasm"/>
    <property type="evidence" value="ECO:0007669"/>
    <property type="project" value="UniProtKB-SubCell"/>
</dbReference>
<evidence type="ECO:0000259" key="12">
    <source>
        <dbReference type="Pfam" id="PF13718"/>
    </source>
</evidence>
<dbReference type="PANTHER" id="PTHR10925:SF5">
    <property type="entry name" value="RNA CYTIDINE ACETYLTRANSFERASE"/>
    <property type="match status" value="1"/>
</dbReference>
<gene>
    <name evidence="9" type="primary">tmcA</name>
    <name evidence="13" type="ORF">DC094_05295</name>
</gene>
<feature type="domain" description="N-acetyltransferase" evidence="12">
    <location>
        <begin position="420"/>
        <end position="533"/>
    </location>
</feature>
<evidence type="ECO:0000259" key="11">
    <source>
        <dbReference type="Pfam" id="PF08351"/>
    </source>
</evidence>
<dbReference type="HAMAP" id="MF_01886">
    <property type="entry name" value="tRNA_acetyltr_TmcA"/>
    <property type="match status" value="1"/>
</dbReference>
<dbReference type="InterPro" id="IPR038321">
    <property type="entry name" value="TmcA_C_sf"/>
</dbReference>
<accession>A0A2V1GZC4</accession>
<evidence type="ECO:0000256" key="5">
    <source>
        <dbReference type="ARBA" id="ARBA00022741"/>
    </source>
</evidence>
<keyword evidence="6 9" id="KW-0067">ATP-binding</keyword>
<comment type="function">
    <text evidence="9">Catalyzes the formation of N(4)-acetylcytidine (ac(4)C) at the wobble position of tRNA(Met), by using acetyl-CoA as an acetyl donor and ATP (or GTP).</text>
</comment>
<comment type="subcellular location">
    <subcellularLocation>
        <location evidence="9">Cytoplasm</location>
    </subcellularLocation>
</comment>
<feature type="binding site" evidence="9">
    <location>
        <position position="360"/>
    </location>
    <ligand>
        <name>ATP</name>
        <dbReference type="ChEBI" id="CHEBI:30616"/>
    </ligand>
</feature>
<evidence type="ECO:0000313" key="14">
    <source>
        <dbReference type="Proteomes" id="UP000244906"/>
    </source>
</evidence>
<keyword evidence="8 9" id="KW-0012">Acyltransferase</keyword>
<evidence type="ECO:0000259" key="10">
    <source>
        <dbReference type="Pfam" id="PF05127"/>
    </source>
</evidence>
<dbReference type="InterPro" id="IPR016181">
    <property type="entry name" value="Acyl_CoA_acyltransferase"/>
</dbReference>
<dbReference type="InterPro" id="IPR032672">
    <property type="entry name" value="TmcA/NAT10/Kre33"/>
</dbReference>
<dbReference type="GO" id="GO:0051392">
    <property type="term" value="F:tRNA cytidine N4-acetyltransferase activity"/>
    <property type="evidence" value="ECO:0007669"/>
    <property type="project" value="UniProtKB-UniRule"/>
</dbReference>
<dbReference type="SUPFAM" id="SSF55729">
    <property type="entry name" value="Acyl-CoA N-acyltransferases (Nat)"/>
    <property type="match status" value="1"/>
</dbReference>
<keyword evidence="3 9" id="KW-0808">Transferase</keyword>
<dbReference type="PANTHER" id="PTHR10925">
    <property type="entry name" value="N-ACETYLTRANSFERASE 10"/>
    <property type="match status" value="1"/>
</dbReference>
<name>A0A2V1GZC4_9GAMM</name>
<evidence type="ECO:0000256" key="8">
    <source>
        <dbReference type="ARBA" id="ARBA00023315"/>
    </source>
</evidence>
<dbReference type="Gene3D" id="3.40.630.30">
    <property type="match status" value="1"/>
</dbReference>
<dbReference type="InterPro" id="IPR000182">
    <property type="entry name" value="GNAT_dom"/>
</dbReference>
<keyword evidence="5 9" id="KW-0547">Nucleotide-binding</keyword>
<evidence type="ECO:0000256" key="4">
    <source>
        <dbReference type="ARBA" id="ARBA00022694"/>
    </source>
</evidence>
<dbReference type="GO" id="GO:1904812">
    <property type="term" value="P:rRNA acetylation involved in maturation of SSU-rRNA"/>
    <property type="evidence" value="ECO:0007669"/>
    <property type="project" value="TreeGrafter"/>
</dbReference>
<evidence type="ECO:0000256" key="9">
    <source>
        <dbReference type="HAMAP-Rule" id="MF_01886"/>
    </source>
</evidence>
<comment type="catalytic activity">
    <reaction evidence="9">
        <text>cytidine(34) in elongator tRNA(Met) + acetyl-CoA + ATP + H2O = N(4)-acetylcytidine(34) in elongator tRNA(Met) + ADP + phosphate + CoA + H(+)</text>
        <dbReference type="Rhea" id="RHEA:43788"/>
        <dbReference type="Rhea" id="RHEA-COMP:10693"/>
        <dbReference type="Rhea" id="RHEA-COMP:10694"/>
        <dbReference type="ChEBI" id="CHEBI:15377"/>
        <dbReference type="ChEBI" id="CHEBI:15378"/>
        <dbReference type="ChEBI" id="CHEBI:30616"/>
        <dbReference type="ChEBI" id="CHEBI:43474"/>
        <dbReference type="ChEBI" id="CHEBI:57287"/>
        <dbReference type="ChEBI" id="CHEBI:57288"/>
        <dbReference type="ChEBI" id="CHEBI:74900"/>
        <dbReference type="ChEBI" id="CHEBI:82748"/>
        <dbReference type="ChEBI" id="CHEBI:456216"/>
        <dbReference type="EC" id="2.3.1.193"/>
    </reaction>
</comment>
<feature type="domain" description="TcmA/NAT10 helicase" evidence="10">
    <location>
        <begin position="219"/>
        <end position="378"/>
    </location>
</feature>
<dbReference type="GO" id="GO:0005524">
    <property type="term" value="F:ATP binding"/>
    <property type="evidence" value="ECO:0007669"/>
    <property type="project" value="UniProtKB-UniRule"/>
</dbReference>
<sequence>MESADGHSPSNWRQVIADTLRRQHRLMIVLEGDDDWGRALATELSQASDNSVWLSDSAPELANVPAKGRTDQWLGRETHWLVVDCFSGFDPDAIGALSGTLVAGGVLLFIVPKLAEWSNFNDPYCKKLLSWPDEQLTTSDLYLSRVSALFQKKYQQQSVINIRQADMKIDTDKTFISELSAELYRLKKYSANRKTLTTADQQSAISIIKALQKKTSSLMLTADRGRGKSSAMGISAASYLAEGKSVLVTGPRTVAADEVFFHAEQELAKIAPDLESNLKFIAPDLLLQEKPKADLLLVDEAAAIPLPMLLQMLAHWPSIVFASTTHGYEGSGRGFSLKFSALAASSSAGWQTLEMFAPIRWGEGDPTEQFISQLLLMDAEPSSLNFPAKKQLADKCAVEINAISAEALVNDEKLLQQTYGLLVQAHYQTQPSDLRLMLGNPKITILLARATEYDHLVVGVLLAIEEGGFPVLLAQDIWLGKRRPRGHLLAQSLAAHAGYKDAPLQKGLRVSRIAVLPQFQQHNVGSQLLQKLKVQADGYDWLGTSFAASAALVDFWHKNLYQAIRMGISKDAASGHHSLQMLLPLSAAACEMTQCLSCYFNRQLPELIAKGDVELDTDLQNKLIKLSNASINDSDKNLLALDWLNLISFSRGYRSFELSRLSIALLLDHKFRKGSLSQQQLNSISNNLQVPKVGKKSWLKQLRKTISAEVEHELESELVVLWKSVS</sequence>
<dbReference type="AlphaFoldDB" id="A0A2V1GZC4"/>
<dbReference type="Gene3D" id="3.40.50.300">
    <property type="entry name" value="P-loop containing nucleotide triphosphate hydrolases"/>
    <property type="match status" value="1"/>
</dbReference>
<evidence type="ECO:0000313" key="13">
    <source>
        <dbReference type="EMBL" id="PVZ72421.1"/>
    </source>
</evidence>
<dbReference type="Gene3D" id="3.40.50.11040">
    <property type="match status" value="1"/>
</dbReference>
<dbReference type="GO" id="GO:1990883">
    <property type="term" value="F:18S rRNA cytidine N-acetyltransferase activity"/>
    <property type="evidence" value="ECO:0007669"/>
    <property type="project" value="TreeGrafter"/>
</dbReference>
<keyword evidence="4 9" id="KW-0819">tRNA processing</keyword>
<dbReference type="InterPro" id="IPR007807">
    <property type="entry name" value="TcmA/NAT10_helicase"/>
</dbReference>
<dbReference type="InterPro" id="IPR013562">
    <property type="entry name" value="TmcA/NAT10_N"/>
</dbReference>
<proteinExistence type="inferred from homology"/>
<dbReference type="EC" id="2.3.1.193" evidence="9"/>
<feature type="binding site" evidence="9">
    <location>
        <begin position="513"/>
        <end position="515"/>
    </location>
    <ligand>
        <name>acetyl-CoA</name>
        <dbReference type="ChEBI" id="CHEBI:57288"/>
    </ligand>
</feature>
<protein>
    <recommendedName>
        <fullName evidence="9">tRNA(Met) cytidine acetyltransferase TmcA</fullName>
        <ecNumber evidence="9">2.3.1.193</ecNumber>
    </recommendedName>
</protein>
<keyword evidence="2 9" id="KW-0820">tRNA-binding</keyword>
<keyword evidence="1 9" id="KW-0963">Cytoplasm</keyword>
<organism evidence="13 14">
    <name type="scientific">Pelagibaculum spongiae</name>
    <dbReference type="NCBI Taxonomy" id="2080658"/>
    <lineage>
        <taxon>Bacteria</taxon>
        <taxon>Pseudomonadati</taxon>
        <taxon>Pseudomonadota</taxon>
        <taxon>Gammaproteobacteria</taxon>
        <taxon>Oceanospirillales</taxon>
        <taxon>Pelagibaculum</taxon>
    </lineage>
</organism>
<dbReference type="EMBL" id="QDDL01000001">
    <property type="protein sequence ID" value="PVZ72421.1"/>
    <property type="molecule type" value="Genomic_DNA"/>
</dbReference>
<dbReference type="RefSeq" id="WP_116686007.1">
    <property type="nucleotide sequence ID" value="NZ_CAWNYD010000001.1"/>
</dbReference>
<feature type="binding site" evidence="9">
    <location>
        <position position="201"/>
    </location>
    <ligand>
        <name>ATP</name>
        <dbReference type="ChEBI" id="CHEBI:30616"/>
    </ligand>
</feature>
<evidence type="ECO:0000256" key="1">
    <source>
        <dbReference type="ARBA" id="ARBA00022490"/>
    </source>
</evidence>
<dbReference type="GO" id="GO:0002101">
    <property type="term" value="P:tRNA wobble cytosine modification"/>
    <property type="evidence" value="ECO:0007669"/>
    <property type="project" value="UniProtKB-UniRule"/>
</dbReference>
<keyword evidence="7 9" id="KW-0694">RNA-binding</keyword>
<dbReference type="GO" id="GO:0051391">
    <property type="term" value="P:tRNA acetylation"/>
    <property type="evidence" value="ECO:0007669"/>
    <property type="project" value="UniProtKB-UniRule"/>
</dbReference>
<comment type="similarity">
    <text evidence="9">Belongs to the TmcA family.</text>
</comment>
<comment type="caution">
    <text evidence="9">Lacks conserved residue(s) required for the propagation of feature annotation.</text>
</comment>
<dbReference type="Pfam" id="PF13718">
    <property type="entry name" value="GNAT_acetyltr_2"/>
    <property type="match status" value="1"/>
</dbReference>
<dbReference type="SUPFAM" id="SSF52540">
    <property type="entry name" value="P-loop containing nucleoside triphosphate hydrolases"/>
    <property type="match status" value="1"/>
</dbReference>
<evidence type="ECO:0000256" key="2">
    <source>
        <dbReference type="ARBA" id="ARBA00022555"/>
    </source>
</evidence>
<dbReference type="Proteomes" id="UP000244906">
    <property type="component" value="Unassembled WGS sequence"/>
</dbReference>
<dbReference type="InterPro" id="IPR024914">
    <property type="entry name" value="tRNA_acetyltr_TmcA"/>
</dbReference>
<dbReference type="Pfam" id="PF08351">
    <property type="entry name" value="TmcA_N"/>
    <property type="match status" value="1"/>
</dbReference>